<accession>A0ABZ0L6G8</accession>
<dbReference type="Proteomes" id="UP001303902">
    <property type="component" value="Chromosome"/>
</dbReference>
<name>A0ABZ0L6G8_9BACL</name>
<gene>
    <name evidence="2" type="ORF">QWT69_01190</name>
</gene>
<dbReference type="PANTHER" id="PTHR43415:SF3">
    <property type="entry name" value="GNAT-FAMILY ACETYLTRANSFERASE"/>
    <property type="match status" value="1"/>
</dbReference>
<sequence>MTITHSIKIRDISKGDYDAIVSWSKNDTFCSANGWELNRSEDELHRWWMHCVNNESVDFIRKAIELDGKLIGYADLATIQGQSAEVGIAIGDSTLWGKGIGADALKRMMEYASEKLGITVFHAETHEANSRAQRLLAKIGFLEVSRIGTEDYVGREDQLIQYTFE</sequence>
<feature type="domain" description="N-acetyltransferase" evidence="1">
    <location>
        <begin position="7"/>
        <end position="165"/>
    </location>
</feature>
<dbReference type="PANTHER" id="PTHR43415">
    <property type="entry name" value="SPERMIDINE N(1)-ACETYLTRANSFERASE"/>
    <property type="match status" value="1"/>
</dbReference>
<keyword evidence="3" id="KW-1185">Reference proteome</keyword>
<dbReference type="Gene3D" id="3.40.630.30">
    <property type="match status" value="1"/>
</dbReference>
<evidence type="ECO:0000313" key="2">
    <source>
        <dbReference type="EMBL" id="WOV87764.1"/>
    </source>
</evidence>
<dbReference type="InterPro" id="IPR000182">
    <property type="entry name" value="GNAT_dom"/>
</dbReference>
<dbReference type="InterPro" id="IPR016181">
    <property type="entry name" value="Acyl_CoA_acyltransferase"/>
</dbReference>
<dbReference type="SUPFAM" id="SSF55729">
    <property type="entry name" value="Acyl-CoA N-acyltransferases (Nat)"/>
    <property type="match status" value="1"/>
</dbReference>
<protein>
    <submittedName>
        <fullName evidence="2">GNAT family N-acetyltransferase</fullName>
    </submittedName>
</protein>
<evidence type="ECO:0000259" key="1">
    <source>
        <dbReference type="PROSITE" id="PS51186"/>
    </source>
</evidence>
<evidence type="ECO:0000313" key="3">
    <source>
        <dbReference type="Proteomes" id="UP001303902"/>
    </source>
</evidence>
<dbReference type="PROSITE" id="PS51186">
    <property type="entry name" value="GNAT"/>
    <property type="match status" value="1"/>
</dbReference>
<reference evidence="2 3" key="1">
    <citation type="submission" date="2023-06" db="EMBL/GenBank/DDBJ databases">
        <title>Sporosarcina sp. nov., isolated from Korean tranditional fermented seafood 'Jeotgal'.</title>
        <authorList>
            <person name="Yang A.I."/>
            <person name="Shin N.-R."/>
        </authorList>
    </citation>
    <scope>NUCLEOTIDE SEQUENCE [LARGE SCALE GENOMIC DNA]</scope>
    <source>
        <strain evidence="2 3">T2O-4</strain>
    </source>
</reference>
<dbReference type="EMBL" id="CP129118">
    <property type="protein sequence ID" value="WOV87764.1"/>
    <property type="molecule type" value="Genomic_DNA"/>
</dbReference>
<organism evidence="2 3">
    <name type="scientific">Sporosarcina oncorhynchi</name>
    <dbReference type="NCBI Taxonomy" id="3056444"/>
    <lineage>
        <taxon>Bacteria</taxon>
        <taxon>Bacillati</taxon>
        <taxon>Bacillota</taxon>
        <taxon>Bacilli</taxon>
        <taxon>Bacillales</taxon>
        <taxon>Caryophanaceae</taxon>
        <taxon>Sporosarcina</taxon>
    </lineage>
</organism>
<dbReference type="Pfam" id="PF13302">
    <property type="entry name" value="Acetyltransf_3"/>
    <property type="match status" value="1"/>
</dbReference>
<proteinExistence type="predicted"/>
<dbReference type="RefSeq" id="WP_317968180.1">
    <property type="nucleotide sequence ID" value="NZ_CP129118.1"/>
</dbReference>